<keyword evidence="4" id="KW-1185">Reference proteome</keyword>
<dbReference type="InterPro" id="IPR008638">
    <property type="entry name" value="FhaB/CdiA-like_TPS"/>
</dbReference>
<organism evidence="3 4">
    <name type="scientific">Selenomonas montiformis</name>
    <dbReference type="NCBI Taxonomy" id="2652285"/>
    <lineage>
        <taxon>Bacteria</taxon>
        <taxon>Bacillati</taxon>
        <taxon>Bacillota</taxon>
        <taxon>Negativicutes</taxon>
        <taxon>Selenomonadales</taxon>
        <taxon>Selenomonadaceae</taxon>
        <taxon>Selenomonas</taxon>
    </lineage>
</organism>
<dbReference type="Proteomes" id="UP000430222">
    <property type="component" value="Unassembled WGS sequence"/>
</dbReference>
<comment type="caution">
    <text evidence="3">The sequence shown here is derived from an EMBL/GenBank/DDBJ whole genome shotgun (WGS) entry which is preliminary data.</text>
</comment>
<accession>A0A6I2UX89</accession>
<dbReference type="EMBL" id="VUNL01000007">
    <property type="protein sequence ID" value="MSV24985.1"/>
    <property type="molecule type" value="Genomic_DNA"/>
</dbReference>
<name>A0A6I2UX89_9FIRM</name>
<dbReference type="Gene3D" id="2.160.20.10">
    <property type="entry name" value="Single-stranded right-handed beta-helix, Pectin lyase-like"/>
    <property type="match status" value="1"/>
</dbReference>
<dbReference type="NCBIfam" id="TIGR01901">
    <property type="entry name" value="adhes_NPXG"/>
    <property type="match status" value="1"/>
</dbReference>
<proteinExistence type="predicted"/>
<dbReference type="SMART" id="SM00912">
    <property type="entry name" value="Haemagg_act"/>
    <property type="match status" value="1"/>
</dbReference>
<protein>
    <submittedName>
        <fullName evidence="3">Filamentous hemagglutinin N-terminal domain-containing protein</fullName>
    </submittedName>
</protein>
<gene>
    <name evidence="3" type="ORF">FYJ78_07275</name>
</gene>
<reference evidence="3 4" key="1">
    <citation type="submission" date="2019-08" db="EMBL/GenBank/DDBJ databases">
        <title>In-depth cultivation of the pig gut microbiome towards novel bacterial diversity and tailored functional studies.</title>
        <authorList>
            <person name="Wylensek D."/>
            <person name="Hitch T.C.A."/>
            <person name="Clavel T."/>
        </authorList>
    </citation>
    <scope>NUCLEOTIDE SEQUENCE [LARGE SCALE GENOMIC DNA]</scope>
    <source>
        <strain evidence="4">WCA-380-WT-3B3</strain>
    </source>
</reference>
<dbReference type="InterPro" id="IPR012334">
    <property type="entry name" value="Pectin_lyas_fold"/>
</dbReference>
<dbReference type="InterPro" id="IPR041248">
    <property type="entry name" value="YDG"/>
</dbReference>
<sequence>MDLRQIRITARRSVRRNAAWCHRGSGMTMMRRDNNKERLAIQIGITLTAGMFSIVPTAFGAPTGGQVVAGGANIDKPLNITSTTKNNVITWQDFSVGKNETVQFDGGAKTNNYLNIVTGANTSNIQGKIQGGKDVYLVNPNGIIIGKDAVVDVGNFYASTRYVSEEVAKQAAGSQNLAAVLGDPSKSMATDVVNLGTVQADQVVVEGQNIRFLDSSKVKNAGGTAPSSSVTLRANGYIHVGNKTGSDAGYTGKTLSGTENKPVYYRLIDSMSKVTSSGNYMLTQNLTDGSSFNGTFSGKFDGMGYTVSGITNDYGLFRSLNNARIDNVGVVNSTITTSAKTAIGAIASTAGNSELNGVYSSGNVIFGGKSLLTGGLIGQADKVKIKYSFSNNKGKDGGAFKGGALIGQVNSGTADENVVSHCYNIGTLTDESGLIYLALADNQAKIKIEDSYTSSGQVGDGEGITTNNVVILNATLTGKHLSDFSSWGNDISNTGGVKIDADGNVTRPTWRIYEGQSTPVLTSMLKGVATVDYDYTHGTESGSNDGKDLSVVYNAKDVVLDHVAIGSNVDISTVEKGVKLHNANTDSDTSVGVAYYYDGQDGFDLVGGNVAIRQRQVNVTNTFTDKTMSKQYDGTTKVTKEAVASLFAGSSSDGLIPGDNTASLDTTGLTASYDKKDVGAGRIVRIKGGLSLNAPKQADTGYANYKLSQTSLTIGSDTNPATVKGIITQRDLHVGLKDSNGVNKEYDGNAAIKDAMNADLFQLTESDLVTDGTTGKQEKVSLGLTGNAAGTYVDRSSAGDQENKNAGKHSVRYTGLTLSGDDAANYRLVDADGNPIYALAVAGLTGGINTTSGGTMYTAGKITPKELASTGFSWYLDGQKQEAKREYSASSSYTEPTGHIVRSDNMAQDSLTFTADSAAFIKASDGSTKEKTANVADAKGVLYTVSISGSDASNYQIGGQTLADGGTVDVIGEGAITPRTVWLKATDKVLSKDYDGTDTALVNGKDTFSLSDGYVSYAKDAAHQLIDGDNNQIVLSGKYLATNGEGAQEVNNLSGALQNKKVSYTAKVTDASGADSANYTLVWAVNPSTEGTKITFESANGLITPRALKGIAFGDVSKTYDASDAVKGEQITDRITVAGLDGLAAGDDVGEVVNAAALKGRYGLRNGADFSYSADVCRDTSNQVAKKDVEYTGVRSAFTGAKAHNYTFDGADKQYGKGTINPLLIDRADQLTLDRKTGTLITKVYDGNSHVAHDTVTADSYVDKLYATVGATKVYFDYRVDSADYATKNSKGQAAQDVTYKLNLDRGNGNYEIADSALTDGKLVKTFDSAGVITPRTLTASLRSDNLTKTYDATTDVTDAVGTVLTGDQLVTLTGLVAGDGTKNASTAAYVSKDAGSGDQLVRYTLQIAGDGTADFDPTNYVFSENPVYGGGTIKKRDITIAFDPLKKIYDGDELVQQDDKSADGPSVIQAAIGDGTAGNQVLRRDGISTALDSSPFYGVSEYGRRDGDAFQADANVKTVNAVRYTGVSSALKNRFGDLAKNYNLDAVSDTQYGKGTITPLSIKADQFKFTVDSVTKEYDNGYDASKADAVIHHYVDMSAAGLPNLDYAYKITSASYAQSTGKDAGKGKQVTYKVEVKPEALANFKIDGTVPELTSTTTNGEITRRTVYAAAVSPEWVKTYDGTTELRTGNPSWSGDTATGTKKTGDGVIQLTGRDGGDWMAKDDGAQNISTGQYRDANAGTGKTVDYTVAIDAAHAKNYAIYNLADKDKADRREIGSLSTANNTINKYGLALSFNPVNRDYDGTTNIDHGLVHPHLAPAWGTDSVSLDNGYTANYIDPNVKTVNASASSSVIYDGLKLTGGDADNYMLVDTKGAALAVSAGDSTARTMTGAGTMNKFKLTGDNVTFSFGKVGKVYDATTTVSYNGDTSSEALRGFLNDHYVTLNGTNKQDIVVDMKSAEYDTRDHGENKTVTFMMYLNGDNYDYSDLEAHGVVDREGNFKAQTTTGSIARRKVYASLTDDPADADIVKPYDGRMNVAQDVAGKVTLREGDLCTEKDGVTLAAPDAQYTDPNAGTDKDVRYTVSLSGDTAGNYEIHDLSNLGKADSEDGEISSLIGKGTINKAVLSIDFARREKDYDTRDAVQDIAPTLTGVNNEVLAFDGNALSKIHGRYGTWDPATDQFVADANVSRDANGNVQDKGVYYEGLQDALQSMVDGGSIVARNYTIADTVYFDEAKGKGRIRPLAVTQGAVAYWTPVAKEYDADTSLPVGADKVLRLTVNGQYETSPIELSYTVNTAAYDNKDAGDSHKLNVTLKSLNKNLGNYQLSDAYASELLGRTWESESNNIITPRKVNAWLEKTQDITKTYDGTVYADASNVRIDDTSASILAKDGLAVGVRAEYDGKDAAASEADDTLLSHSVTYTLTLDNPNYELERPELRGSGTIRRRALDIVAEPITVRAGEPLPVFGGQVNGLASGEEDLAGSFAFRTMPEVTTSAPGVYAVYGWYQDRTAGNFGQNYTFSQNPANEEAFTVSLIDPGREYHDTVNPKTQFRPDDTSYRQSSLDHRNHFEGRPDAALEYRDGQGRVMGTEPIGVTGVYGPDSGETRNQTIGRIGISRGSVINLEHADVANAASVRVENQGQVVNLEILPVTPAAHEREASAEIRSTV</sequence>
<evidence type="ECO:0000313" key="3">
    <source>
        <dbReference type="EMBL" id="MSV24985.1"/>
    </source>
</evidence>
<evidence type="ECO:0000256" key="1">
    <source>
        <dbReference type="SAM" id="MobiDB-lite"/>
    </source>
</evidence>
<feature type="region of interest" description="Disordered" evidence="1">
    <location>
        <begin position="2538"/>
        <end position="2567"/>
    </location>
</feature>
<dbReference type="Pfam" id="PF05860">
    <property type="entry name" value="TPS"/>
    <property type="match status" value="1"/>
</dbReference>
<feature type="region of interest" description="Disordered" evidence="1">
    <location>
        <begin position="1688"/>
        <end position="1707"/>
    </location>
</feature>
<dbReference type="Pfam" id="PF18657">
    <property type="entry name" value="YDG"/>
    <property type="match status" value="2"/>
</dbReference>
<evidence type="ECO:0000259" key="2">
    <source>
        <dbReference type="SMART" id="SM00912"/>
    </source>
</evidence>
<feature type="domain" description="Filamentous haemagglutinin FhaB/tRNA nuclease CdiA-like TPS" evidence="2">
    <location>
        <begin position="58"/>
        <end position="167"/>
    </location>
</feature>
<evidence type="ECO:0000313" key="4">
    <source>
        <dbReference type="Proteomes" id="UP000430222"/>
    </source>
</evidence>